<feature type="transmembrane region" description="Helical" evidence="2">
    <location>
        <begin position="14"/>
        <end position="31"/>
    </location>
</feature>
<organism evidence="3 4">
    <name type="scientific">Sedimenticola thiotaurini</name>
    <dbReference type="NCBI Taxonomy" id="1543721"/>
    <lineage>
        <taxon>Bacteria</taxon>
        <taxon>Pseudomonadati</taxon>
        <taxon>Pseudomonadota</taxon>
        <taxon>Gammaproteobacteria</taxon>
        <taxon>Chromatiales</taxon>
        <taxon>Sedimenticolaceae</taxon>
        <taxon>Sedimenticola</taxon>
    </lineage>
</organism>
<keyword evidence="1" id="KW-0175">Coiled coil</keyword>
<dbReference type="Proteomes" id="UP000034410">
    <property type="component" value="Chromosome"/>
</dbReference>
<protein>
    <recommendedName>
        <fullName evidence="5">MotA/TolQ/ExbB proton channel domain-containing protein</fullName>
    </recommendedName>
</protein>
<feature type="transmembrane region" description="Helical" evidence="2">
    <location>
        <begin position="51"/>
        <end position="76"/>
    </location>
</feature>
<keyword evidence="2" id="KW-1133">Transmembrane helix</keyword>
<evidence type="ECO:0000256" key="1">
    <source>
        <dbReference type="SAM" id="Coils"/>
    </source>
</evidence>
<evidence type="ECO:0000256" key="2">
    <source>
        <dbReference type="SAM" id="Phobius"/>
    </source>
</evidence>
<evidence type="ECO:0008006" key="5">
    <source>
        <dbReference type="Google" id="ProtNLM"/>
    </source>
</evidence>
<keyword evidence="4" id="KW-1185">Reference proteome</keyword>
<name>A0A0F7JUQ7_9GAMM</name>
<keyword evidence="2" id="KW-0812">Transmembrane</keyword>
<sequence length="323" mass="36240">MESIQIRRHFSRNILFRMIVLGAIGAGLLYWKLDFINEIYFRDQLTPTGLIINGTILTLFTLGLLKIITILVSYGLEERAVVQFMANLRDKVDPLYEIGEQRIIAHRYRTLEALHRANTPINHSALATTLVASESTRNSLPKFINNTLILTGVFGTIVSLSIALIGASDLLASAVDVNGMGLVIHGMSTALSTTITAIVCYIFFGYFYMKLTDVQTNLVSAVEQITAAHLMPRFQIQNESVLFEFSGLIRSLQSLIAKMESSQSSFQELASEMQQSQGNIQSLEQSINNAFNQVYEERIQPIAQEMEDIKKLLRDGFRLHEDV</sequence>
<feature type="transmembrane region" description="Helical" evidence="2">
    <location>
        <begin position="147"/>
        <end position="167"/>
    </location>
</feature>
<dbReference type="PATRIC" id="fig|1543721.4.peg.31"/>
<reference evidence="3 4" key="1">
    <citation type="journal article" date="2015" name="Genome Announc.">
        <title>Complete Genome Sequence of Sedimenticola thiotaurini Strain SIP-G1, a Polyphosphate- and Polyhydroxyalkanoate-Accumulating Sulfur-Oxidizing Gammaproteobacterium Isolated from Salt Marsh Sediments.</title>
        <authorList>
            <person name="Flood B.E."/>
            <person name="Jones D.S."/>
            <person name="Bailey J.V."/>
        </authorList>
    </citation>
    <scope>NUCLEOTIDE SEQUENCE [LARGE SCALE GENOMIC DNA]</scope>
    <source>
        <strain evidence="3 4">SIP-G1</strain>
    </source>
</reference>
<feature type="transmembrane region" description="Helical" evidence="2">
    <location>
        <begin position="187"/>
        <end position="208"/>
    </location>
</feature>
<dbReference type="KEGG" id="seds:AAY24_00145"/>
<dbReference type="EMBL" id="CP011412">
    <property type="protein sequence ID" value="AKH19019.1"/>
    <property type="molecule type" value="Genomic_DNA"/>
</dbReference>
<keyword evidence="2" id="KW-0472">Membrane</keyword>
<feature type="coiled-coil region" evidence="1">
    <location>
        <begin position="266"/>
        <end position="293"/>
    </location>
</feature>
<evidence type="ECO:0000313" key="4">
    <source>
        <dbReference type="Proteomes" id="UP000034410"/>
    </source>
</evidence>
<gene>
    <name evidence="3" type="ORF">AAY24_00145</name>
</gene>
<accession>A0A0F7JUQ7</accession>
<dbReference type="OrthoDB" id="5621486at2"/>
<evidence type="ECO:0000313" key="3">
    <source>
        <dbReference type="EMBL" id="AKH19019.1"/>
    </source>
</evidence>
<dbReference type="AlphaFoldDB" id="A0A0F7JUQ7"/>
<proteinExistence type="predicted"/>
<dbReference type="RefSeq" id="WP_046857957.1">
    <property type="nucleotide sequence ID" value="NZ_CP011412.1"/>
</dbReference>